<comment type="similarity">
    <text evidence="2 7">Belongs to the derlin family.</text>
</comment>
<comment type="subcellular location">
    <subcellularLocation>
        <location evidence="1 7">Endoplasmic reticulum membrane</location>
        <topology evidence="1 7">Multi-pass membrane protein</topology>
    </subcellularLocation>
</comment>
<evidence type="ECO:0000256" key="8">
    <source>
        <dbReference type="SAM" id="MobiDB-lite"/>
    </source>
</evidence>
<organism evidence="9 10">
    <name type="scientific">Blumeria graminis f. sp. triticale</name>
    <dbReference type="NCBI Taxonomy" id="1689686"/>
    <lineage>
        <taxon>Eukaryota</taxon>
        <taxon>Fungi</taxon>
        <taxon>Dikarya</taxon>
        <taxon>Ascomycota</taxon>
        <taxon>Pezizomycotina</taxon>
        <taxon>Leotiomycetes</taxon>
        <taxon>Erysiphales</taxon>
        <taxon>Erysiphaceae</taxon>
        <taxon>Blumeria</taxon>
    </lineage>
</organism>
<evidence type="ECO:0000256" key="7">
    <source>
        <dbReference type="RuleBase" id="RU363059"/>
    </source>
</evidence>
<keyword evidence="4 7" id="KW-0256">Endoplasmic reticulum</keyword>
<dbReference type="GO" id="GO:0005789">
    <property type="term" value="C:endoplasmic reticulum membrane"/>
    <property type="evidence" value="ECO:0007669"/>
    <property type="project" value="UniProtKB-SubCell"/>
</dbReference>
<name>A0A9W4GGC0_BLUGR</name>
<keyword evidence="3 7" id="KW-0812">Transmembrane</keyword>
<evidence type="ECO:0000256" key="5">
    <source>
        <dbReference type="ARBA" id="ARBA00022989"/>
    </source>
</evidence>
<evidence type="ECO:0000313" key="9">
    <source>
        <dbReference type="EMBL" id="CAD6504474.1"/>
    </source>
</evidence>
<dbReference type="InterPro" id="IPR007599">
    <property type="entry name" value="DER1"/>
</dbReference>
<evidence type="ECO:0000256" key="1">
    <source>
        <dbReference type="ARBA" id="ARBA00004477"/>
    </source>
</evidence>
<evidence type="ECO:0000256" key="2">
    <source>
        <dbReference type="ARBA" id="ARBA00008917"/>
    </source>
</evidence>
<keyword evidence="5 7" id="KW-1133">Transmembrane helix</keyword>
<feature type="region of interest" description="Disordered" evidence="8">
    <location>
        <begin position="214"/>
        <end position="259"/>
    </location>
</feature>
<comment type="caution">
    <text evidence="9">The sequence shown here is derived from an EMBL/GenBank/DDBJ whole genome shotgun (WGS) entry which is preliminary data.</text>
</comment>
<sequence>MSSMDVFWAAPPISRTLAASAFILSISVYTGFVPFHAVIFDPKNIWTIPPQLWRLVTPFLITGKELGIIFDTYFLYQYGSKLETSSPKFSQPGDFATYILFVSSVIVGLNMFIDGFIFTSALVLAFAYTSCQDDKGQKANFYIITIPALWVPYAMLLVNFLMAGPEVAKVQVTGLLAAHLHYFLTHLWPTFGGGKNLIPTPGFIRNIWEQKQPSTQGRGYSTSHKSFSPQNPQSVPGRTNRILPQSWQSRGSGHRLGGN</sequence>
<dbReference type="GO" id="GO:0006950">
    <property type="term" value="P:response to stress"/>
    <property type="evidence" value="ECO:0007669"/>
    <property type="project" value="UniProtKB-ARBA"/>
</dbReference>
<feature type="transmembrane region" description="Helical" evidence="7">
    <location>
        <begin position="20"/>
        <end position="40"/>
    </location>
</feature>
<feature type="transmembrane region" description="Helical" evidence="7">
    <location>
        <begin position="141"/>
        <end position="162"/>
    </location>
</feature>
<evidence type="ECO:0000256" key="3">
    <source>
        <dbReference type="ARBA" id="ARBA00022692"/>
    </source>
</evidence>
<feature type="transmembrane region" description="Helical" evidence="7">
    <location>
        <begin position="52"/>
        <end position="76"/>
    </location>
</feature>
<dbReference type="PANTHER" id="PTHR11009">
    <property type="entry name" value="DER1-LIKE PROTEIN, DERLIN"/>
    <property type="match status" value="1"/>
</dbReference>
<keyword evidence="6 7" id="KW-0472">Membrane</keyword>
<feature type="transmembrane region" description="Helical" evidence="7">
    <location>
        <begin position="96"/>
        <end position="129"/>
    </location>
</feature>
<reference evidence="9" key="1">
    <citation type="submission" date="2020-10" db="EMBL/GenBank/DDBJ databases">
        <authorList>
            <person name="Muller C M."/>
        </authorList>
    </citation>
    <scope>NUCLEOTIDE SEQUENCE</scope>
    <source>
        <strain evidence="9">THUN-12</strain>
    </source>
</reference>
<evidence type="ECO:0000313" key="10">
    <source>
        <dbReference type="Proteomes" id="UP000683417"/>
    </source>
</evidence>
<protein>
    <recommendedName>
        <fullName evidence="7">Derlin</fullName>
    </recommendedName>
</protein>
<feature type="compositionally biased region" description="Polar residues" evidence="8">
    <location>
        <begin position="214"/>
        <end position="251"/>
    </location>
</feature>
<comment type="function">
    <text evidence="7">May be involved in the degradation of misfolded endoplasmic reticulum (ER) luminal proteins.</text>
</comment>
<dbReference type="EMBL" id="CAJHIT010000008">
    <property type="protein sequence ID" value="CAD6504474.1"/>
    <property type="molecule type" value="Genomic_DNA"/>
</dbReference>
<gene>
    <name evidence="9" type="ORF">BGTH12_LOCUS5832</name>
</gene>
<evidence type="ECO:0000256" key="6">
    <source>
        <dbReference type="ARBA" id="ARBA00023136"/>
    </source>
</evidence>
<accession>A0A9W4GGC0</accession>
<dbReference type="Proteomes" id="UP000683417">
    <property type="component" value="Unassembled WGS sequence"/>
</dbReference>
<proteinExistence type="inferred from homology"/>
<dbReference type="AlphaFoldDB" id="A0A9W4GGC0"/>
<dbReference type="Pfam" id="PF04511">
    <property type="entry name" value="DER1"/>
    <property type="match status" value="1"/>
</dbReference>
<evidence type="ECO:0000256" key="4">
    <source>
        <dbReference type="ARBA" id="ARBA00022824"/>
    </source>
</evidence>